<evidence type="ECO:0000256" key="1">
    <source>
        <dbReference type="SAM" id="MobiDB-lite"/>
    </source>
</evidence>
<name>A0A2G8SBA6_9APHY</name>
<reference evidence="3 4" key="1">
    <citation type="journal article" date="2015" name="Sci. Rep.">
        <title>Chromosome-level genome map provides insights into diverse defense mechanisms in the medicinal fungus Ganoderma sinense.</title>
        <authorList>
            <person name="Zhu Y."/>
            <person name="Xu J."/>
            <person name="Sun C."/>
            <person name="Zhou S."/>
            <person name="Xu H."/>
            <person name="Nelson D.R."/>
            <person name="Qian J."/>
            <person name="Song J."/>
            <person name="Luo H."/>
            <person name="Xiang L."/>
            <person name="Li Y."/>
            <person name="Xu Z."/>
            <person name="Ji A."/>
            <person name="Wang L."/>
            <person name="Lu S."/>
            <person name="Hayward A."/>
            <person name="Sun W."/>
            <person name="Li X."/>
            <person name="Schwartz D.C."/>
            <person name="Wang Y."/>
            <person name="Chen S."/>
        </authorList>
    </citation>
    <scope>NUCLEOTIDE SEQUENCE [LARGE SCALE GENOMIC DNA]</scope>
    <source>
        <strain evidence="3 4">ZZ0214-1</strain>
    </source>
</reference>
<sequence length="384" mass="41025">MSASSSSRSDAGHAVFALSPETVLALGSRLSIEVFCRAPTAKKQGKATPLCFAPVPLSGVLKKLDSNSHQRQRRVEHEVALIRVNAPRGKPALAAAQKCEAPKLILRIHAPETPLSPQLLPPATLPESTAVNEDAPVAHSLPCVVDFYEASDQESDTVVPTDCEAGPSTAKAPALTSSGKPRGNLRKRSVDTSPVTSAPAPASLPDDVTVASQHERQPGAGPLERQEDRRSSRTWLQFAESCVNYVGPYDELREAEEQSDDHQMEAVLARLVSEWQAVGQMLIGLAAVNTAVIGFVRGSTAFTIDDFSLGAVTIGAIAAGLGVAMDAWFFLLFSGADAAKFKRLAKDVYGTYFFFCLVCRLPTIHMFVSVLAVGLFLLSTAWTL</sequence>
<gene>
    <name evidence="3" type="ORF">GSI_05736</name>
</gene>
<protein>
    <submittedName>
        <fullName evidence="3">Uncharacterized protein</fullName>
    </submittedName>
</protein>
<dbReference type="EMBL" id="AYKW01000012">
    <property type="protein sequence ID" value="PIL31040.1"/>
    <property type="molecule type" value="Genomic_DNA"/>
</dbReference>
<feature type="transmembrane region" description="Helical" evidence="2">
    <location>
        <begin position="352"/>
        <end position="378"/>
    </location>
</feature>
<feature type="transmembrane region" description="Helical" evidence="2">
    <location>
        <begin position="277"/>
        <end position="296"/>
    </location>
</feature>
<keyword evidence="2" id="KW-1133">Transmembrane helix</keyword>
<comment type="caution">
    <text evidence="3">The sequence shown here is derived from an EMBL/GenBank/DDBJ whole genome shotgun (WGS) entry which is preliminary data.</text>
</comment>
<dbReference type="STRING" id="1077348.A0A2G8SBA6"/>
<keyword evidence="2" id="KW-0812">Transmembrane</keyword>
<evidence type="ECO:0000313" key="4">
    <source>
        <dbReference type="Proteomes" id="UP000230002"/>
    </source>
</evidence>
<organism evidence="3 4">
    <name type="scientific">Ganoderma sinense ZZ0214-1</name>
    <dbReference type="NCBI Taxonomy" id="1077348"/>
    <lineage>
        <taxon>Eukaryota</taxon>
        <taxon>Fungi</taxon>
        <taxon>Dikarya</taxon>
        <taxon>Basidiomycota</taxon>
        <taxon>Agaricomycotina</taxon>
        <taxon>Agaricomycetes</taxon>
        <taxon>Polyporales</taxon>
        <taxon>Polyporaceae</taxon>
        <taxon>Ganoderma</taxon>
    </lineage>
</organism>
<feature type="region of interest" description="Disordered" evidence="1">
    <location>
        <begin position="156"/>
        <end position="230"/>
    </location>
</feature>
<keyword evidence="4" id="KW-1185">Reference proteome</keyword>
<dbReference type="Proteomes" id="UP000230002">
    <property type="component" value="Unassembled WGS sequence"/>
</dbReference>
<proteinExistence type="predicted"/>
<feature type="transmembrane region" description="Helical" evidence="2">
    <location>
        <begin position="308"/>
        <end position="332"/>
    </location>
</feature>
<dbReference type="OrthoDB" id="2803235at2759"/>
<evidence type="ECO:0000256" key="2">
    <source>
        <dbReference type="SAM" id="Phobius"/>
    </source>
</evidence>
<dbReference type="AlphaFoldDB" id="A0A2G8SBA6"/>
<keyword evidence="2" id="KW-0472">Membrane</keyword>
<accession>A0A2G8SBA6</accession>
<evidence type="ECO:0000313" key="3">
    <source>
        <dbReference type="EMBL" id="PIL31040.1"/>
    </source>
</evidence>